<feature type="transmembrane region" description="Helical" evidence="2">
    <location>
        <begin position="233"/>
        <end position="249"/>
    </location>
</feature>
<feature type="transmembrane region" description="Helical" evidence="2">
    <location>
        <begin position="255"/>
        <end position="274"/>
    </location>
</feature>
<keyword evidence="2" id="KW-0812">Transmembrane</keyword>
<keyword evidence="4" id="KW-1185">Reference proteome</keyword>
<keyword evidence="2" id="KW-0472">Membrane</keyword>
<feature type="transmembrane region" description="Helical" evidence="2">
    <location>
        <begin position="345"/>
        <end position="362"/>
    </location>
</feature>
<sequence length="514" mass="59449">MDEKTSEKKKDKVATFVGIPQDVFAWSIGIGFILALLAAMMGFGKLQDWDAKSGWTHNESETSSERFLPEPTVIEVGVPGRCDATASSRWYYWQLPPAKANALSRGIVWFCYASHQLFMWATIYIAQRLRARNPDSGLKYSNTMTKYQWIPLIGNMAFHAVHLAQTHWTYDATAQDVSEASSQSSVIMLLVFVLLLEYRDRGLFFGWPSSQHKSKVSRALRLDLGPINLMRKYHGYAFAWGAIYTFWYHPMENTWGHLFGFIHTWLLMLQGSLMFTKIHLNRYWRLLLESWVTIHATIVAVQTGGPSSDLWAMFFFGFMWLLVMTQLFGLTFWKKLPWWANPLPFLVYIIICIGLYGFYFVDSEGRHWIRLNELVRIPSIEYLAVVWTWFWLWLFLKIEAFIKRRVSNESDRPISAAMEIVCIFLCLIMYTLLVIVSYLVQELDFKVDLIALMVMLTGIFSLLVCITMMLLKQIMRPIRNGKIVPSPEHSSSTKTIEMNGKENGVVDNDGFLAE</sequence>
<evidence type="ECO:0000256" key="2">
    <source>
        <dbReference type="SAM" id="Phobius"/>
    </source>
</evidence>
<feature type="transmembrane region" description="Helical" evidence="2">
    <location>
        <begin position="23"/>
        <end position="43"/>
    </location>
</feature>
<evidence type="ECO:0000313" key="4">
    <source>
        <dbReference type="Proteomes" id="UP000230750"/>
    </source>
</evidence>
<feature type="transmembrane region" description="Helical" evidence="2">
    <location>
        <begin position="414"/>
        <end position="438"/>
    </location>
</feature>
<feature type="transmembrane region" description="Helical" evidence="2">
    <location>
        <begin position="450"/>
        <end position="471"/>
    </location>
</feature>
<dbReference type="STRING" id="307972.A0A2G8JLR2"/>
<protein>
    <submittedName>
        <fullName evidence="3">Uncharacterized protein</fullName>
    </submittedName>
</protein>
<dbReference type="EMBL" id="MRZV01001637">
    <property type="protein sequence ID" value="PIK36668.1"/>
    <property type="molecule type" value="Genomic_DNA"/>
</dbReference>
<gene>
    <name evidence="3" type="ORF">BSL78_26503</name>
</gene>
<dbReference type="AlphaFoldDB" id="A0A2G8JLR2"/>
<organism evidence="3 4">
    <name type="scientific">Stichopus japonicus</name>
    <name type="common">Sea cucumber</name>
    <dbReference type="NCBI Taxonomy" id="307972"/>
    <lineage>
        <taxon>Eukaryota</taxon>
        <taxon>Metazoa</taxon>
        <taxon>Echinodermata</taxon>
        <taxon>Eleutherozoa</taxon>
        <taxon>Echinozoa</taxon>
        <taxon>Holothuroidea</taxon>
        <taxon>Aspidochirotacea</taxon>
        <taxon>Aspidochirotida</taxon>
        <taxon>Stichopodidae</taxon>
        <taxon>Apostichopus</taxon>
    </lineage>
</organism>
<feature type="transmembrane region" description="Helical" evidence="2">
    <location>
        <begin position="310"/>
        <end position="333"/>
    </location>
</feature>
<proteinExistence type="predicted"/>
<feature type="transmembrane region" description="Helical" evidence="2">
    <location>
        <begin position="286"/>
        <end position="304"/>
    </location>
</feature>
<feature type="transmembrane region" description="Helical" evidence="2">
    <location>
        <begin position="382"/>
        <end position="402"/>
    </location>
</feature>
<feature type="region of interest" description="Disordered" evidence="1">
    <location>
        <begin position="485"/>
        <end position="514"/>
    </location>
</feature>
<evidence type="ECO:0000313" key="3">
    <source>
        <dbReference type="EMBL" id="PIK36668.1"/>
    </source>
</evidence>
<accession>A0A2G8JLR2</accession>
<keyword evidence="2" id="KW-1133">Transmembrane helix</keyword>
<dbReference type="OrthoDB" id="9986409at2759"/>
<feature type="transmembrane region" description="Helical" evidence="2">
    <location>
        <begin position="107"/>
        <end position="126"/>
    </location>
</feature>
<comment type="caution">
    <text evidence="3">The sequence shown here is derived from an EMBL/GenBank/DDBJ whole genome shotgun (WGS) entry which is preliminary data.</text>
</comment>
<name>A0A2G8JLR2_STIJA</name>
<evidence type="ECO:0000256" key="1">
    <source>
        <dbReference type="SAM" id="MobiDB-lite"/>
    </source>
</evidence>
<dbReference type="Proteomes" id="UP000230750">
    <property type="component" value="Unassembled WGS sequence"/>
</dbReference>
<reference evidence="3 4" key="1">
    <citation type="journal article" date="2017" name="PLoS Biol.">
        <title>The sea cucumber genome provides insights into morphological evolution and visceral regeneration.</title>
        <authorList>
            <person name="Zhang X."/>
            <person name="Sun L."/>
            <person name="Yuan J."/>
            <person name="Sun Y."/>
            <person name="Gao Y."/>
            <person name="Zhang L."/>
            <person name="Li S."/>
            <person name="Dai H."/>
            <person name="Hamel J.F."/>
            <person name="Liu C."/>
            <person name="Yu Y."/>
            <person name="Liu S."/>
            <person name="Lin W."/>
            <person name="Guo K."/>
            <person name="Jin S."/>
            <person name="Xu P."/>
            <person name="Storey K.B."/>
            <person name="Huan P."/>
            <person name="Zhang T."/>
            <person name="Zhou Y."/>
            <person name="Zhang J."/>
            <person name="Lin C."/>
            <person name="Li X."/>
            <person name="Xing L."/>
            <person name="Huo D."/>
            <person name="Sun M."/>
            <person name="Wang L."/>
            <person name="Mercier A."/>
            <person name="Li F."/>
            <person name="Yang H."/>
            <person name="Xiang J."/>
        </authorList>
    </citation>
    <scope>NUCLEOTIDE SEQUENCE [LARGE SCALE GENOMIC DNA]</scope>
    <source>
        <strain evidence="3">Shaxun</strain>
        <tissue evidence="3">Muscle</tissue>
    </source>
</reference>